<gene>
    <name evidence="2" type="primary">LOC120273330</name>
</gene>
<organism evidence="1 2">
    <name type="scientific">Dioscorea cayennensis subsp. rotundata</name>
    <name type="common">White Guinea yam</name>
    <name type="synonym">Dioscorea rotundata</name>
    <dbReference type="NCBI Taxonomy" id="55577"/>
    <lineage>
        <taxon>Eukaryota</taxon>
        <taxon>Viridiplantae</taxon>
        <taxon>Streptophyta</taxon>
        <taxon>Embryophyta</taxon>
        <taxon>Tracheophyta</taxon>
        <taxon>Spermatophyta</taxon>
        <taxon>Magnoliopsida</taxon>
        <taxon>Liliopsida</taxon>
        <taxon>Dioscoreales</taxon>
        <taxon>Dioscoreaceae</taxon>
        <taxon>Dioscorea</taxon>
    </lineage>
</organism>
<keyword evidence="1" id="KW-1185">Reference proteome</keyword>
<proteinExistence type="predicted"/>
<protein>
    <submittedName>
        <fullName evidence="2">Uncharacterized mitochondrial protein AtMg00310-like</fullName>
    </submittedName>
</protein>
<dbReference type="PANTHER" id="PTHR33116:SF78">
    <property type="entry name" value="OS12G0587133 PROTEIN"/>
    <property type="match status" value="1"/>
</dbReference>
<dbReference type="Proteomes" id="UP001515500">
    <property type="component" value="Chromosome 12"/>
</dbReference>
<dbReference type="GeneID" id="120273330"/>
<evidence type="ECO:0000313" key="2">
    <source>
        <dbReference type="RefSeq" id="XP_039135885.1"/>
    </source>
</evidence>
<name>A0AB40C7R3_DIOCR</name>
<dbReference type="PANTHER" id="PTHR33116">
    <property type="entry name" value="REVERSE TRANSCRIPTASE ZINC-BINDING DOMAIN-CONTAINING PROTEIN-RELATED-RELATED"/>
    <property type="match status" value="1"/>
</dbReference>
<sequence length="184" mass="21834">MSIYRLPSWVTKSIDKIRRDFLWSGPDNHQSKIRLVSWARLCRSREQGGWGILNLQTFNTALLGKWWWKIVSGSHWCGENILHANYYSNFPMWNLFHTHGRRRSFFWNGVLHSLPAFRKNLSSQIRNGANTLFWLDNWVEGRASADIWPQLFQVALYKEDSIRDFMSRLPMAPLSNLPDWSMLY</sequence>
<dbReference type="RefSeq" id="XP_039135885.1">
    <property type="nucleotide sequence ID" value="XM_039279951.1"/>
</dbReference>
<evidence type="ECO:0000313" key="1">
    <source>
        <dbReference type="Proteomes" id="UP001515500"/>
    </source>
</evidence>
<reference evidence="2" key="1">
    <citation type="submission" date="2025-08" db="UniProtKB">
        <authorList>
            <consortium name="RefSeq"/>
        </authorList>
    </citation>
    <scope>IDENTIFICATION</scope>
</reference>
<dbReference type="AlphaFoldDB" id="A0AB40C7R3"/>
<accession>A0AB40C7R3</accession>